<organism evidence="2 3">
    <name type="scientific">Entomortierella chlamydospora</name>
    <dbReference type="NCBI Taxonomy" id="101097"/>
    <lineage>
        <taxon>Eukaryota</taxon>
        <taxon>Fungi</taxon>
        <taxon>Fungi incertae sedis</taxon>
        <taxon>Mucoromycota</taxon>
        <taxon>Mortierellomycotina</taxon>
        <taxon>Mortierellomycetes</taxon>
        <taxon>Mortierellales</taxon>
        <taxon>Mortierellaceae</taxon>
        <taxon>Entomortierella</taxon>
    </lineage>
</organism>
<feature type="compositionally biased region" description="Polar residues" evidence="1">
    <location>
        <begin position="528"/>
        <end position="539"/>
    </location>
</feature>
<feature type="compositionally biased region" description="Low complexity" evidence="1">
    <location>
        <begin position="311"/>
        <end position="321"/>
    </location>
</feature>
<comment type="caution">
    <text evidence="2">The sequence shown here is derived from an EMBL/GenBank/DDBJ whole genome shotgun (WGS) entry which is preliminary data.</text>
</comment>
<reference evidence="2" key="1">
    <citation type="journal article" date="2020" name="Fungal Divers.">
        <title>Resolving the Mortierellaceae phylogeny through synthesis of multi-gene phylogenetics and phylogenomics.</title>
        <authorList>
            <person name="Vandepol N."/>
            <person name="Liber J."/>
            <person name="Desiro A."/>
            <person name="Na H."/>
            <person name="Kennedy M."/>
            <person name="Barry K."/>
            <person name="Grigoriev I.V."/>
            <person name="Miller A.N."/>
            <person name="O'Donnell K."/>
            <person name="Stajich J.E."/>
            <person name="Bonito G."/>
        </authorList>
    </citation>
    <scope>NUCLEOTIDE SEQUENCE</scope>
    <source>
        <strain evidence="2">NRRL 2769</strain>
    </source>
</reference>
<feature type="compositionally biased region" description="Basic and acidic residues" evidence="1">
    <location>
        <begin position="127"/>
        <end position="148"/>
    </location>
</feature>
<feature type="region of interest" description="Disordered" evidence="1">
    <location>
        <begin position="279"/>
        <end position="328"/>
    </location>
</feature>
<name>A0A9P6N4C7_9FUNG</name>
<feature type="compositionally biased region" description="Low complexity" evidence="1">
    <location>
        <begin position="368"/>
        <end position="384"/>
    </location>
</feature>
<evidence type="ECO:0000313" key="3">
    <source>
        <dbReference type="Proteomes" id="UP000703661"/>
    </source>
</evidence>
<sequence length="1009" mass="110269">MLSALQHPSISNSAPDSNPRVEPSSQGPHHEDSGASEMAPVQSYGAHEMDYAIDDAPIHPLASHPSSSPQQHQQLVKLKSEHVYLNTPQQTDTPDIIMTREDTGDIHSDQDRPLPSPAISQGEPSGEESHQIHHPSQEKSHLVVDTDKANTQLSPRPAASPMTSSTPTTAYLTPDSGATAPSSRRSSLRTMTATLPRSPLQVETIELFKQYKNLIPCAKCSSRNTIQRDGMSDGNLRFKCRPSVSMGITCGKSYSESKIRNMIANVVYGYNLPDSGTPGSSENVLAMAPPPSPKPPRRPSRKSEDSDISPERLQQLQQQRQEFGRENSISSELQRSYEEMNINGGHPHPVDDRRSQGFTSRRSSAVGDDSMMMDYDESSMPPSSNHLQVPGAPSQESSDPRQYHSKLGFGNRAIAPSRSSTSLNSAFREGGQKLHHSHSHPNIGQHHHQQFLEQQEMQHREHRGSIGSHGYPRHLQRQVLRRESTQCHGNIRIRSETSERRFSHPAALQSSGSSKYPPALNDMHPSSRRSSPGVNTPQIGSLPGPGGRYDEASPPASQYERRMSQPYTNDQRPYNHLPSPLGSHYYDRRASDAEAFNFQHSEKREKLNNGAMRPSTKMPSSPYSPIISHNEGATPMSHQSESNKGQRHAYLHHQEPSTSAYYQPRRDHLDPSDSYAPDSLSAEEADDRSHPNLFGTSMSSSKDINAAMPRNAIKLTCFPNATASADLTGKVPSSTNLDTSDAVAVKLAQSSKIVIEITQPQDLQAFKPSRSSSLSAFEDVPRRRRSASPDGLGLGSSKKRRADSDEGSSAETAEAAAAAFAAAASAARSASSSSPSGKPQIIGLDYSGDKRSEASEEIGLGVQVPLILGEKERVVGSPDIEALSVARASSYVPLGEQKEFGIDYSLFTRVETASWRILIPPNVVASFRSEDFGLTLKPKRSCSNLDTEVAKLSLNREESDSESNAERATDVKSNEGEGESIVVTKPHHEDMAPASKDVMETEEDELVDE</sequence>
<protein>
    <submittedName>
        <fullName evidence="2">Uncharacterized protein</fullName>
    </submittedName>
</protein>
<proteinExistence type="predicted"/>
<dbReference type="AlphaFoldDB" id="A0A9P6N4C7"/>
<feature type="region of interest" description="Disordered" evidence="1">
    <location>
        <begin position="103"/>
        <end position="187"/>
    </location>
</feature>
<feature type="region of interest" description="Disordered" evidence="1">
    <location>
        <begin position="599"/>
        <end position="701"/>
    </location>
</feature>
<feature type="region of interest" description="Disordered" evidence="1">
    <location>
        <begin position="765"/>
        <end position="810"/>
    </location>
</feature>
<feature type="region of interest" description="Disordered" evidence="1">
    <location>
        <begin position="1"/>
        <end position="75"/>
    </location>
</feature>
<evidence type="ECO:0000256" key="1">
    <source>
        <dbReference type="SAM" id="MobiDB-lite"/>
    </source>
</evidence>
<keyword evidence="3" id="KW-1185">Reference proteome</keyword>
<feature type="compositionally biased region" description="Basic and acidic residues" evidence="1">
    <location>
        <begin position="493"/>
        <end position="502"/>
    </location>
</feature>
<feature type="region of interest" description="Disordered" evidence="1">
    <location>
        <begin position="954"/>
        <end position="1009"/>
    </location>
</feature>
<feature type="compositionally biased region" description="Low complexity" evidence="1">
    <location>
        <begin position="63"/>
        <end position="74"/>
    </location>
</feature>
<feature type="region of interest" description="Disordered" evidence="1">
    <location>
        <begin position="340"/>
        <end position="561"/>
    </location>
</feature>
<gene>
    <name evidence="2" type="ORF">BGZ80_011329</name>
</gene>
<dbReference type="EMBL" id="JAAAID010000009">
    <property type="protein sequence ID" value="KAG0024661.1"/>
    <property type="molecule type" value="Genomic_DNA"/>
</dbReference>
<feature type="compositionally biased region" description="Basic and acidic residues" evidence="1">
    <location>
        <begin position="954"/>
        <end position="975"/>
    </location>
</feature>
<feature type="compositionally biased region" description="Basic residues" evidence="1">
    <location>
        <begin position="433"/>
        <end position="449"/>
    </location>
</feature>
<feature type="compositionally biased region" description="Basic and acidic residues" evidence="1">
    <location>
        <begin position="103"/>
        <end position="112"/>
    </location>
</feature>
<accession>A0A9P6N4C7</accession>
<dbReference type="Proteomes" id="UP000703661">
    <property type="component" value="Unassembled WGS sequence"/>
</dbReference>
<evidence type="ECO:0000313" key="2">
    <source>
        <dbReference type="EMBL" id="KAG0024661.1"/>
    </source>
</evidence>
<feature type="compositionally biased region" description="Polar residues" evidence="1">
    <location>
        <begin position="1"/>
        <end position="16"/>
    </location>
</feature>
<feature type="compositionally biased region" description="Low complexity" evidence="1">
    <location>
        <begin position="154"/>
        <end position="170"/>
    </location>
</feature>
<feature type="compositionally biased region" description="Acidic residues" evidence="1">
    <location>
        <begin position="1000"/>
        <end position="1009"/>
    </location>
</feature>
<feature type="region of interest" description="Disordered" evidence="1">
    <location>
        <begin position="566"/>
        <end position="585"/>
    </location>
</feature>